<evidence type="ECO:0000256" key="1">
    <source>
        <dbReference type="SAM" id="Coils"/>
    </source>
</evidence>
<accession>A0A495J2D2</accession>
<dbReference type="OrthoDB" id="794066at2"/>
<dbReference type="AlphaFoldDB" id="A0A495J2D2"/>
<keyword evidence="3" id="KW-0472">Membrane</keyword>
<feature type="compositionally biased region" description="Basic residues" evidence="2">
    <location>
        <begin position="195"/>
        <end position="209"/>
    </location>
</feature>
<sequence>MENHEENNIQQEIIDSLAKKMTELEKRQLKVEELDLAGLPSKIEDLETKVKETAEMKTLGNSKQLERFDGQLNGFDRKLDAIPKAIPIKHEFDPKSRFIIKTVLGLILGFCILLIIAINLYLENNRRSDANNKFLLLRGFYPDVARQIDSAYSNNPDSLIRKAQANIDEREIMYQAAIEAKQAAEESKAANEKLRKLKGKTNSTSKHKR</sequence>
<gene>
    <name evidence="4" type="ORF">BDD43_3000</name>
</gene>
<evidence type="ECO:0000256" key="2">
    <source>
        <dbReference type="SAM" id="MobiDB-lite"/>
    </source>
</evidence>
<name>A0A495J2D2_9SPHI</name>
<feature type="transmembrane region" description="Helical" evidence="3">
    <location>
        <begin position="98"/>
        <end position="122"/>
    </location>
</feature>
<organism evidence="4 5">
    <name type="scientific">Mucilaginibacter gracilis</name>
    <dbReference type="NCBI Taxonomy" id="423350"/>
    <lineage>
        <taxon>Bacteria</taxon>
        <taxon>Pseudomonadati</taxon>
        <taxon>Bacteroidota</taxon>
        <taxon>Sphingobacteriia</taxon>
        <taxon>Sphingobacteriales</taxon>
        <taxon>Sphingobacteriaceae</taxon>
        <taxon>Mucilaginibacter</taxon>
    </lineage>
</organism>
<dbReference type="EMBL" id="RBKU01000001">
    <property type="protein sequence ID" value="RKR82811.1"/>
    <property type="molecule type" value="Genomic_DNA"/>
</dbReference>
<feature type="coiled-coil region" evidence="1">
    <location>
        <begin position="7"/>
        <end position="34"/>
    </location>
</feature>
<evidence type="ECO:0000256" key="3">
    <source>
        <dbReference type="SAM" id="Phobius"/>
    </source>
</evidence>
<keyword evidence="3" id="KW-0812">Transmembrane</keyword>
<evidence type="ECO:0000313" key="4">
    <source>
        <dbReference type="EMBL" id="RKR82811.1"/>
    </source>
</evidence>
<protein>
    <submittedName>
        <fullName evidence="4">Uncharacterized protein</fullName>
    </submittedName>
</protein>
<evidence type="ECO:0000313" key="5">
    <source>
        <dbReference type="Proteomes" id="UP000268007"/>
    </source>
</evidence>
<keyword evidence="5" id="KW-1185">Reference proteome</keyword>
<dbReference type="RefSeq" id="WP_121198379.1">
    <property type="nucleotide sequence ID" value="NZ_RBKU01000001.1"/>
</dbReference>
<feature type="region of interest" description="Disordered" evidence="2">
    <location>
        <begin position="189"/>
        <end position="209"/>
    </location>
</feature>
<comment type="caution">
    <text evidence="4">The sequence shown here is derived from an EMBL/GenBank/DDBJ whole genome shotgun (WGS) entry which is preliminary data.</text>
</comment>
<proteinExistence type="predicted"/>
<keyword evidence="3" id="KW-1133">Transmembrane helix</keyword>
<reference evidence="4 5" key="1">
    <citation type="submission" date="2018-10" db="EMBL/GenBank/DDBJ databases">
        <title>Genomic Encyclopedia of Archaeal and Bacterial Type Strains, Phase II (KMG-II): from individual species to whole genera.</title>
        <authorList>
            <person name="Goeker M."/>
        </authorList>
    </citation>
    <scope>NUCLEOTIDE SEQUENCE [LARGE SCALE GENOMIC DNA]</scope>
    <source>
        <strain evidence="4 5">DSM 18602</strain>
    </source>
</reference>
<keyword evidence="1" id="KW-0175">Coiled coil</keyword>
<dbReference type="Proteomes" id="UP000268007">
    <property type="component" value="Unassembled WGS sequence"/>
</dbReference>